<evidence type="ECO:0000313" key="1">
    <source>
        <dbReference type="EMBL" id="KER18128.1"/>
    </source>
</evidence>
<dbReference type="AlphaFoldDB" id="A0A074YTS9"/>
<dbReference type="EMBL" id="KL609792">
    <property type="protein sequence ID" value="KER18128.1"/>
    <property type="molecule type" value="Genomic_DNA"/>
</dbReference>
<dbReference type="KEGG" id="ovi:T265_16276"/>
<accession>A0A074YTS9</accession>
<sequence>MGRCTDAASMNVLRKQHWAVSQILSGMTLNDAPS</sequence>
<dbReference type="RefSeq" id="XP_009178125.1">
    <property type="nucleotide sequence ID" value="XM_009179861.1"/>
</dbReference>
<keyword evidence="2" id="KW-1185">Reference proteome</keyword>
<organism evidence="1 2">
    <name type="scientific">Opisthorchis viverrini</name>
    <name type="common">Southeast Asian liver fluke</name>
    <dbReference type="NCBI Taxonomy" id="6198"/>
    <lineage>
        <taxon>Eukaryota</taxon>
        <taxon>Metazoa</taxon>
        <taxon>Spiralia</taxon>
        <taxon>Lophotrochozoa</taxon>
        <taxon>Platyhelminthes</taxon>
        <taxon>Trematoda</taxon>
        <taxon>Digenea</taxon>
        <taxon>Opisthorchiida</taxon>
        <taxon>Opisthorchiata</taxon>
        <taxon>Opisthorchiidae</taxon>
        <taxon>Opisthorchis</taxon>
    </lineage>
</organism>
<protein>
    <submittedName>
        <fullName evidence="1">Uncharacterized protein</fullName>
    </submittedName>
</protein>
<dbReference type="GeneID" id="20330441"/>
<name>A0A074YTS9_OPIVI</name>
<proteinExistence type="predicted"/>
<evidence type="ECO:0000313" key="2">
    <source>
        <dbReference type="Proteomes" id="UP000054324"/>
    </source>
</evidence>
<feature type="non-terminal residue" evidence="1">
    <location>
        <position position="34"/>
    </location>
</feature>
<reference evidence="1 2" key="1">
    <citation type="submission" date="2013-11" db="EMBL/GenBank/DDBJ databases">
        <title>Opisthorchis viverrini - life in the bile duct.</title>
        <authorList>
            <person name="Young N.D."/>
            <person name="Nagarajan N."/>
            <person name="Lin S.J."/>
            <person name="Korhonen P.K."/>
            <person name="Jex A.R."/>
            <person name="Hall R.S."/>
            <person name="Safavi-Hemami H."/>
            <person name="Kaewkong W."/>
            <person name="Bertrand D."/>
            <person name="Gao S."/>
            <person name="Seet Q."/>
            <person name="Wongkham S."/>
            <person name="Teh B.T."/>
            <person name="Wongkham C."/>
            <person name="Intapan P.M."/>
            <person name="Maleewong W."/>
            <person name="Yang X."/>
            <person name="Hu M."/>
            <person name="Wang Z."/>
            <person name="Hofmann A."/>
            <person name="Sternberg P.W."/>
            <person name="Tan P."/>
            <person name="Wang J."/>
            <person name="Gasser R.B."/>
        </authorList>
    </citation>
    <scope>NUCLEOTIDE SEQUENCE [LARGE SCALE GENOMIC DNA]</scope>
</reference>
<dbReference type="Proteomes" id="UP000054324">
    <property type="component" value="Unassembled WGS sequence"/>
</dbReference>
<dbReference type="CTD" id="20330441"/>
<gene>
    <name evidence="1" type="ORF">T265_16276</name>
</gene>